<evidence type="ECO:0000313" key="3">
    <source>
        <dbReference type="EMBL" id="MCX3267504.1"/>
    </source>
</evidence>
<reference evidence="3" key="1">
    <citation type="submission" date="2022-11" db="EMBL/GenBank/DDBJ databases">
        <authorList>
            <person name="Graham C."/>
            <person name="Newman J.D."/>
        </authorList>
    </citation>
    <scope>NUCLEOTIDE SEQUENCE</scope>
    <source>
        <strain evidence="3">DSM 19486</strain>
    </source>
</reference>
<evidence type="ECO:0008006" key="5">
    <source>
        <dbReference type="Google" id="ProtNLM"/>
    </source>
</evidence>
<keyword evidence="1" id="KW-1133">Transmembrane helix</keyword>
<feature type="signal peptide" evidence="2">
    <location>
        <begin position="1"/>
        <end position="22"/>
    </location>
</feature>
<evidence type="ECO:0000256" key="1">
    <source>
        <dbReference type="SAM" id="Phobius"/>
    </source>
</evidence>
<evidence type="ECO:0000313" key="4">
    <source>
        <dbReference type="Proteomes" id="UP001142592"/>
    </source>
</evidence>
<organism evidence="3 4">
    <name type="scientific">Pedobacter agri</name>
    <dbReference type="NCBI Taxonomy" id="454586"/>
    <lineage>
        <taxon>Bacteria</taxon>
        <taxon>Pseudomonadati</taxon>
        <taxon>Bacteroidota</taxon>
        <taxon>Sphingobacteriia</taxon>
        <taxon>Sphingobacteriales</taxon>
        <taxon>Sphingobacteriaceae</taxon>
        <taxon>Pedobacter</taxon>
    </lineage>
</organism>
<evidence type="ECO:0000256" key="2">
    <source>
        <dbReference type="SAM" id="SignalP"/>
    </source>
</evidence>
<comment type="caution">
    <text evidence="3">The sequence shown here is derived from an EMBL/GenBank/DDBJ whole genome shotgun (WGS) entry which is preliminary data.</text>
</comment>
<feature type="chain" id="PRO_5040923154" description="Intradiol ring-cleavage dioxygenases domain-containing protein" evidence="2">
    <location>
        <begin position="23"/>
        <end position="150"/>
    </location>
</feature>
<dbReference type="AlphaFoldDB" id="A0A9X3DH68"/>
<keyword evidence="1" id="KW-0812">Transmembrane</keyword>
<name>A0A9X3DH68_9SPHI</name>
<dbReference type="RefSeq" id="WP_010602484.1">
    <property type="nucleotide sequence ID" value="NZ_JAPJUH010000008.1"/>
</dbReference>
<feature type="transmembrane region" description="Helical" evidence="1">
    <location>
        <begin position="114"/>
        <end position="133"/>
    </location>
</feature>
<proteinExistence type="predicted"/>
<dbReference type="Proteomes" id="UP001142592">
    <property type="component" value="Unassembled WGS sequence"/>
</dbReference>
<protein>
    <recommendedName>
        <fullName evidence="5">Intradiol ring-cleavage dioxygenases domain-containing protein</fullName>
    </recommendedName>
</protein>
<dbReference type="EMBL" id="JAPJUH010000008">
    <property type="protein sequence ID" value="MCX3267504.1"/>
    <property type="molecule type" value="Genomic_DNA"/>
</dbReference>
<keyword evidence="2" id="KW-0732">Signal</keyword>
<keyword evidence="4" id="KW-1185">Reference proteome</keyword>
<sequence length="150" mass="17089">MKQKSSLILFLLLILANCYAHAQPKTSVKRGMTVTDPIKLPVNLIKSGFVTVHGTILQPDAGKKTIQFIVDNAITNEQGIYVAEINKTGKFIKFCFTPLRTNHKTRKQMNLNQYFYNSCYLLLLMCSEILMAYSPTGQTSLKNYYMQRIV</sequence>
<accession>A0A9X3DH68</accession>
<keyword evidence="1" id="KW-0472">Membrane</keyword>
<gene>
    <name evidence="3" type="ORF">OQZ29_22275</name>
</gene>